<keyword evidence="11" id="KW-1185">Reference proteome</keyword>
<keyword evidence="6" id="KW-0675">Receptor</keyword>
<feature type="transmembrane region" description="Helical" evidence="8">
    <location>
        <begin position="363"/>
        <end position="387"/>
    </location>
</feature>
<dbReference type="SUPFAM" id="SSF53850">
    <property type="entry name" value="Periplasmic binding protein-like II"/>
    <property type="match status" value="1"/>
</dbReference>
<evidence type="ECO:0000256" key="7">
    <source>
        <dbReference type="ARBA" id="ARBA00023180"/>
    </source>
</evidence>
<proteinExistence type="predicted"/>
<protein>
    <recommendedName>
        <fullName evidence="12">Ionotropic receptor</fullName>
    </recommendedName>
</protein>
<dbReference type="PANTHER" id="PTHR42643">
    <property type="entry name" value="IONOTROPIC RECEPTOR 20A-RELATED"/>
    <property type="match status" value="1"/>
</dbReference>
<evidence type="ECO:0008006" key="12">
    <source>
        <dbReference type="Google" id="ProtNLM"/>
    </source>
</evidence>
<keyword evidence="3 8" id="KW-0812">Transmembrane</keyword>
<organism evidence="10 11">
    <name type="scientific">Rhynchophorus ferrugineus</name>
    <name type="common">Red palm weevil</name>
    <name type="synonym">Curculio ferrugineus</name>
    <dbReference type="NCBI Taxonomy" id="354439"/>
    <lineage>
        <taxon>Eukaryota</taxon>
        <taxon>Metazoa</taxon>
        <taxon>Ecdysozoa</taxon>
        <taxon>Arthropoda</taxon>
        <taxon>Hexapoda</taxon>
        <taxon>Insecta</taxon>
        <taxon>Pterygota</taxon>
        <taxon>Neoptera</taxon>
        <taxon>Endopterygota</taxon>
        <taxon>Coleoptera</taxon>
        <taxon>Polyphaga</taxon>
        <taxon>Cucujiformia</taxon>
        <taxon>Curculionidae</taxon>
        <taxon>Dryophthorinae</taxon>
        <taxon>Rhynchophorus</taxon>
    </lineage>
</organism>
<sequence length="582" mass="67839">MIVVKLSFSILFAYTFARTTIIDDILSGVKNHRILKSCIEKLLLDIDRTSGCTPLTNIHVNIDIIPKIIYNRELENLTLTYIHKPVYIFDIRTSKLLSSFLWYFKNGYFEVRAFYIVILPKITKKFLNILAQQYACNLYVIQDDFRVFTYFPYRFENILEPDLAPVYVGSCLKPNQMKNTEVSRYPKLWRNSTIRTYERVVFPFITENGRGIEQRYLKDILNKFGITLKAEIANYTFQGLKRNGTYDNEGLKKLYDRRTDMVLGKYHAIVTELRIPKDFDASVVYMLDNVHFIVPVPTAKSYIAQIFSVLNLENNYTLILLIIFWCLFVSIVYKESFGGLIFLSFRIIHGIPVPSIQRYKFRFLLSIWLLCLFVCNLIFQSFLVSIFPRIQLNPDMDSEADIINSKLPIKVSSDIYEIYRNSRAKDDVKLFHMMYECIDYTHCIREICQNRSAVTIRSRVSFLFTARNVCMNTTVGNLKIHIGPQIRQSYNCVYFSKGYPAFDVINDSIKKLVMYGGILTREMRNGEKSIKKFYSSKTLTNPTLTFKKLKAIFYIHMGLLGISVCIFAVEMIIGGQKVNTLE</sequence>
<accession>A0A834HZ34</accession>
<evidence type="ECO:0000313" key="11">
    <source>
        <dbReference type="Proteomes" id="UP000625711"/>
    </source>
</evidence>
<feature type="transmembrane region" description="Helical" evidence="8">
    <location>
        <begin position="316"/>
        <end position="333"/>
    </location>
</feature>
<evidence type="ECO:0000256" key="5">
    <source>
        <dbReference type="ARBA" id="ARBA00023136"/>
    </source>
</evidence>
<evidence type="ECO:0000313" key="10">
    <source>
        <dbReference type="EMBL" id="KAF7269452.1"/>
    </source>
</evidence>
<dbReference type="AlphaFoldDB" id="A0A834HZ34"/>
<comment type="caution">
    <text evidence="10">The sequence shown here is derived from an EMBL/GenBank/DDBJ whole genome shotgun (WGS) entry which is preliminary data.</text>
</comment>
<keyword evidence="4 8" id="KW-1133">Transmembrane helix</keyword>
<evidence type="ECO:0000256" key="6">
    <source>
        <dbReference type="ARBA" id="ARBA00023170"/>
    </source>
</evidence>
<feature type="chain" id="PRO_5032348402" description="Ionotropic receptor" evidence="9">
    <location>
        <begin position="18"/>
        <end position="582"/>
    </location>
</feature>
<dbReference type="EMBL" id="JAACXV010014224">
    <property type="protein sequence ID" value="KAF7269452.1"/>
    <property type="molecule type" value="Genomic_DNA"/>
</dbReference>
<keyword evidence="9" id="KW-0732">Signal</keyword>
<feature type="transmembrane region" description="Helical" evidence="8">
    <location>
        <begin position="551"/>
        <end position="573"/>
    </location>
</feature>
<gene>
    <name evidence="10" type="ORF">GWI33_017503</name>
</gene>
<feature type="signal peptide" evidence="9">
    <location>
        <begin position="1"/>
        <end position="17"/>
    </location>
</feature>
<evidence type="ECO:0000256" key="4">
    <source>
        <dbReference type="ARBA" id="ARBA00022989"/>
    </source>
</evidence>
<evidence type="ECO:0000256" key="3">
    <source>
        <dbReference type="ARBA" id="ARBA00022692"/>
    </source>
</evidence>
<evidence type="ECO:0000256" key="9">
    <source>
        <dbReference type="SAM" id="SignalP"/>
    </source>
</evidence>
<keyword evidence="5 8" id="KW-0472">Membrane</keyword>
<evidence type="ECO:0000256" key="8">
    <source>
        <dbReference type="SAM" id="Phobius"/>
    </source>
</evidence>
<evidence type="ECO:0000256" key="1">
    <source>
        <dbReference type="ARBA" id="ARBA00004651"/>
    </source>
</evidence>
<comment type="subcellular location">
    <subcellularLocation>
        <location evidence="1">Cell membrane</location>
        <topology evidence="1">Multi-pass membrane protein</topology>
    </subcellularLocation>
</comment>
<name>A0A834HZ34_RHYFE</name>
<keyword evidence="2" id="KW-1003">Cell membrane</keyword>
<dbReference type="InterPro" id="IPR052192">
    <property type="entry name" value="Insect_Ionotropic_Sensory_Rcpt"/>
</dbReference>
<dbReference type="PANTHER" id="PTHR42643:SF30">
    <property type="entry name" value="IONOTROPIC RECEPTOR 40A-RELATED"/>
    <property type="match status" value="1"/>
</dbReference>
<dbReference type="GO" id="GO:0005886">
    <property type="term" value="C:plasma membrane"/>
    <property type="evidence" value="ECO:0007669"/>
    <property type="project" value="UniProtKB-SubCell"/>
</dbReference>
<keyword evidence="7" id="KW-0325">Glycoprotein</keyword>
<reference evidence="10" key="1">
    <citation type="submission" date="2020-08" db="EMBL/GenBank/DDBJ databases">
        <title>Genome sequencing and assembly of the red palm weevil Rhynchophorus ferrugineus.</title>
        <authorList>
            <person name="Dias G.B."/>
            <person name="Bergman C.M."/>
            <person name="Manee M."/>
        </authorList>
    </citation>
    <scope>NUCLEOTIDE SEQUENCE</scope>
    <source>
        <strain evidence="10">AA-2017</strain>
        <tissue evidence="10">Whole larva</tissue>
    </source>
</reference>
<dbReference type="OrthoDB" id="6430908at2759"/>
<dbReference type="Proteomes" id="UP000625711">
    <property type="component" value="Unassembled WGS sequence"/>
</dbReference>
<evidence type="ECO:0000256" key="2">
    <source>
        <dbReference type="ARBA" id="ARBA00022475"/>
    </source>
</evidence>